<dbReference type="SUPFAM" id="SSF49503">
    <property type="entry name" value="Cupredoxins"/>
    <property type="match status" value="1"/>
</dbReference>
<protein>
    <recommendedName>
        <fullName evidence="18">Cytochrome c oxidase subunit 2</fullName>
        <ecNumber evidence="18">7.1.1.9</ecNumber>
    </recommendedName>
</protein>
<evidence type="ECO:0000259" key="21">
    <source>
        <dbReference type="PROSITE" id="PS50999"/>
    </source>
</evidence>
<reference evidence="23 24" key="1">
    <citation type="submission" date="2023-03" db="EMBL/GenBank/DDBJ databases">
        <authorList>
            <person name="Pearce D."/>
        </authorList>
    </citation>
    <scope>NUCLEOTIDE SEQUENCE [LARGE SCALE GENOMIC DNA]</scope>
    <source>
        <strain evidence="23">Msz</strain>
    </source>
</reference>
<dbReference type="InterPro" id="IPR002429">
    <property type="entry name" value="CcO_II-like_C"/>
</dbReference>
<dbReference type="PANTHER" id="PTHR22888:SF9">
    <property type="entry name" value="CYTOCHROME C OXIDASE SUBUNIT 2"/>
    <property type="match status" value="1"/>
</dbReference>
<dbReference type="Gene3D" id="1.10.287.90">
    <property type="match status" value="1"/>
</dbReference>
<evidence type="ECO:0000259" key="22">
    <source>
        <dbReference type="PROSITE" id="PS51007"/>
    </source>
</evidence>
<comment type="subcellular location">
    <subcellularLocation>
        <location evidence="17">Cell membrane</location>
        <topology evidence="17">Multi-pass membrane protein</topology>
    </subcellularLocation>
    <subcellularLocation>
        <location evidence="1">Membrane</location>
        <topology evidence="1">Multi-pass membrane protein</topology>
    </subcellularLocation>
</comment>
<keyword evidence="9 17" id="KW-0249">Electron transport</keyword>
<dbReference type="PRINTS" id="PR01166">
    <property type="entry name" value="CYCOXIDASEII"/>
</dbReference>
<sequence>MNKIRRLLAGFGLLLWGEAHADYALNLTPGVTEISRDIYDLHMLIMWICVAIGVVVYSLIIYSVIHHRKSKGVVPAQFHENTKLEILWTVIPFLILLGMAIPATGVMVKAYDTSGADMTVKVTGYQWKWRYEYLDEGIDFFSSLDAKSNEARQLGASIDPASVPNYLLDVDNPLVVPVNKKIRFLFTGADVIHSWWVPALGWKKDTIPGFVTDAWAKIEKPGVYRGQCAELCGRDHAFMPIVVIAKTNEEYKQWVAEQKAKAETVKAEATKTFTMDELMAKGQEVYNSNCAGCHQVNGEGIPGTFPPIKGSPVATGPKDEHLKVVLKGKGDMMPAFEETLNPVELAAVVTYQRNAFGNDKGDMVQPSEIKSQD</sequence>
<name>A0ABM9I291_9GAMM</name>
<keyword evidence="12 18" id="KW-0186">Copper</keyword>
<evidence type="ECO:0000256" key="14">
    <source>
        <dbReference type="ARBA" id="ARBA00024688"/>
    </source>
</evidence>
<evidence type="ECO:0000256" key="5">
    <source>
        <dbReference type="ARBA" id="ARBA00022660"/>
    </source>
</evidence>
<evidence type="ECO:0000256" key="6">
    <source>
        <dbReference type="ARBA" id="ARBA00022692"/>
    </source>
</evidence>
<keyword evidence="4 16" id="KW-0349">Heme</keyword>
<keyword evidence="10 19" id="KW-1133">Transmembrane helix</keyword>
<dbReference type="SUPFAM" id="SSF46626">
    <property type="entry name" value="Cytochrome c"/>
    <property type="match status" value="1"/>
</dbReference>
<dbReference type="InterPro" id="IPR036909">
    <property type="entry name" value="Cyt_c-like_dom_sf"/>
</dbReference>
<dbReference type="RefSeq" id="WP_026611796.1">
    <property type="nucleotide sequence ID" value="NZ_OX458333.1"/>
</dbReference>
<evidence type="ECO:0000256" key="13">
    <source>
        <dbReference type="ARBA" id="ARBA00023136"/>
    </source>
</evidence>
<dbReference type="Pfam" id="PF02790">
    <property type="entry name" value="COX2_TM"/>
    <property type="match status" value="1"/>
</dbReference>
<dbReference type="PROSITE" id="PS00078">
    <property type="entry name" value="COX2"/>
    <property type="match status" value="1"/>
</dbReference>
<dbReference type="InterPro" id="IPR014222">
    <property type="entry name" value="Cyt_c_oxidase_su2"/>
</dbReference>
<comment type="catalytic activity">
    <reaction evidence="15 18">
        <text>4 Fe(II)-[cytochrome c] + O2 + 8 H(+)(in) = 4 Fe(III)-[cytochrome c] + 2 H2O + 4 H(+)(out)</text>
        <dbReference type="Rhea" id="RHEA:11436"/>
        <dbReference type="Rhea" id="RHEA-COMP:10350"/>
        <dbReference type="Rhea" id="RHEA-COMP:14399"/>
        <dbReference type="ChEBI" id="CHEBI:15377"/>
        <dbReference type="ChEBI" id="CHEBI:15378"/>
        <dbReference type="ChEBI" id="CHEBI:15379"/>
        <dbReference type="ChEBI" id="CHEBI:29033"/>
        <dbReference type="ChEBI" id="CHEBI:29034"/>
        <dbReference type="EC" id="7.1.1.9"/>
    </reaction>
</comment>
<evidence type="ECO:0000256" key="16">
    <source>
        <dbReference type="PROSITE-ProRule" id="PRU00433"/>
    </source>
</evidence>
<keyword evidence="13 19" id="KW-0472">Membrane</keyword>
<dbReference type="InterPro" id="IPR008972">
    <property type="entry name" value="Cupredoxin"/>
</dbReference>
<evidence type="ECO:0000256" key="3">
    <source>
        <dbReference type="ARBA" id="ARBA00022448"/>
    </source>
</evidence>
<evidence type="ECO:0000313" key="24">
    <source>
        <dbReference type="Proteomes" id="UP001162030"/>
    </source>
</evidence>
<keyword evidence="3 17" id="KW-0813">Transport</keyword>
<dbReference type="SUPFAM" id="SSF81464">
    <property type="entry name" value="Cytochrome c oxidase subunit II-like, transmembrane region"/>
    <property type="match status" value="1"/>
</dbReference>
<keyword evidence="24" id="KW-1185">Reference proteome</keyword>
<dbReference type="Proteomes" id="UP001162030">
    <property type="component" value="Chromosome"/>
</dbReference>
<keyword evidence="8" id="KW-1278">Translocase</keyword>
<evidence type="ECO:0000256" key="15">
    <source>
        <dbReference type="ARBA" id="ARBA00047816"/>
    </source>
</evidence>
<feature type="domain" description="Cytochrome oxidase subunit II copper A binding" evidence="20">
    <location>
        <begin position="115"/>
        <end position="257"/>
    </location>
</feature>
<dbReference type="PROSITE" id="PS50857">
    <property type="entry name" value="COX2_CUA"/>
    <property type="match status" value="1"/>
</dbReference>
<feature type="domain" description="Cytochrome c" evidence="22">
    <location>
        <begin position="277"/>
        <end position="356"/>
    </location>
</feature>
<feature type="transmembrane region" description="Helical" evidence="19">
    <location>
        <begin position="86"/>
        <end position="108"/>
    </location>
</feature>
<dbReference type="EC" id="7.1.1.9" evidence="18"/>
<evidence type="ECO:0000256" key="9">
    <source>
        <dbReference type="ARBA" id="ARBA00022982"/>
    </source>
</evidence>
<keyword evidence="5 17" id="KW-0679">Respiratory chain</keyword>
<dbReference type="InterPro" id="IPR009056">
    <property type="entry name" value="Cyt_c-like_dom"/>
</dbReference>
<dbReference type="InterPro" id="IPR011759">
    <property type="entry name" value="Cyt_c_oxidase_su2_TM_dom"/>
</dbReference>
<dbReference type="PROSITE" id="PS51007">
    <property type="entry name" value="CYTC"/>
    <property type="match status" value="1"/>
</dbReference>
<evidence type="ECO:0000313" key="23">
    <source>
        <dbReference type="EMBL" id="CAI8833569.1"/>
    </source>
</evidence>
<dbReference type="Gene3D" id="1.10.760.10">
    <property type="entry name" value="Cytochrome c-like domain"/>
    <property type="match status" value="1"/>
</dbReference>
<evidence type="ECO:0000256" key="1">
    <source>
        <dbReference type="ARBA" id="ARBA00004141"/>
    </source>
</evidence>
<dbReference type="Gene3D" id="2.60.40.420">
    <property type="entry name" value="Cupredoxins - blue copper proteins"/>
    <property type="match status" value="1"/>
</dbReference>
<evidence type="ECO:0000256" key="11">
    <source>
        <dbReference type="ARBA" id="ARBA00023004"/>
    </source>
</evidence>
<dbReference type="Pfam" id="PF00116">
    <property type="entry name" value="COX2"/>
    <property type="match status" value="1"/>
</dbReference>
<dbReference type="PROSITE" id="PS50999">
    <property type="entry name" value="COX2_TM"/>
    <property type="match status" value="1"/>
</dbReference>
<evidence type="ECO:0000256" key="10">
    <source>
        <dbReference type="ARBA" id="ARBA00022989"/>
    </source>
</evidence>
<feature type="domain" description="Cytochrome oxidase subunit II transmembrane region profile" evidence="21">
    <location>
        <begin position="19"/>
        <end position="114"/>
    </location>
</feature>
<comment type="similarity">
    <text evidence="2 17">Belongs to the cytochrome c oxidase subunit 2 family.</text>
</comment>
<organism evidence="23 24">
    <name type="scientific">Methylocaldum szegediense</name>
    <dbReference type="NCBI Taxonomy" id="73780"/>
    <lineage>
        <taxon>Bacteria</taxon>
        <taxon>Pseudomonadati</taxon>
        <taxon>Pseudomonadota</taxon>
        <taxon>Gammaproteobacteria</taxon>
        <taxon>Methylococcales</taxon>
        <taxon>Methylococcaceae</taxon>
        <taxon>Methylocaldum</taxon>
    </lineage>
</organism>
<keyword evidence="6 17" id="KW-0812">Transmembrane</keyword>
<evidence type="ECO:0000256" key="19">
    <source>
        <dbReference type="SAM" id="Phobius"/>
    </source>
</evidence>
<comment type="cofactor">
    <cofactor evidence="18">
        <name>Cu cation</name>
        <dbReference type="ChEBI" id="CHEBI:23378"/>
    </cofactor>
    <text evidence="18">Binds a copper A center.</text>
</comment>
<dbReference type="EMBL" id="OX458333">
    <property type="protein sequence ID" value="CAI8833569.1"/>
    <property type="molecule type" value="Genomic_DNA"/>
</dbReference>
<evidence type="ECO:0000256" key="18">
    <source>
        <dbReference type="RuleBase" id="RU004024"/>
    </source>
</evidence>
<gene>
    <name evidence="23" type="ORF">MSZNOR_2191</name>
</gene>
<feature type="transmembrane region" description="Helical" evidence="19">
    <location>
        <begin position="45"/>
        <end position="65"/>
    </location>
</feature>
<dbReference type="InterPro" id="IPR036257">
    <property type="entry name" value="Cyt_c_oxidase_su2_TM_sf"/>
</dbReference>
<evidence type="ECO:0000259" key="20">
    <source>
        <dbReference type="PROSITE" id="PS50857"/>
    </source>
</evidence>
<dbReference type="InterPro" id="IPR001505">
    <property type="entry name" value="Copper_CuA"/>
</dbReference>
<evidence type="ECO:0000256" key="17">
    <source>
        <dbReference type="RuleBase" id="RU000456"/>
    </source>
</evidence>
<keyword evidence="11 16" id="KW-0408">Iron</keyword>
<accession>A0ABM9I291</accession>
<evidence type="ECO:0000256" key="2">
    <source>
        <dbReference type="ARBA" id="ARBA00007866"/>
    </source>
</evidence>
<proteinExistence type="inferred from homology"/>
<evidence type="ECO:0000256" key="4">
    <source>
        <dbReference type="ARBA" id="ARBA00022617"/>
    </source>
</evidence>
<evidence type="ECO:0000256" key="8">
    <source>
        <dbReference type="ARBA" id="ARBA00022967"/>
    </source>
</evidence>
<evidence type="ECO:0000256" key="7">
    <source>
        <dbReference type="ARBA" id="ARBA00022723"/>
    </source>
</evidence>
<dbReference type="NCBIfam" id="TIGR02866">
    <property type="entry name" value="CoxB"/>
    <property type="match status" value="1"/>
</dbReference>
<dbReference type="PANTHER" id="PTHR22888">
    <property type="entry name" value="CYTOCHROME C OXIDASE, SUBUNIT II"/>
    <property type="match status" value="1"/>
</dbReference>
<evidence type="ECO:0000256" key="12">
    <source>
        <dbReference type="ARBA" id="ARBA00023008"/>
    </source>
</evidence>
<keyword evidence="7 16" id="KW-0479">Metal-binding</keyword>
<dbReference type="Pfam" id="PF13442">
    <property type="entry name" value="Cytochrome_CBB3"/>
    <property type="match status" value="1"/>
</dbReference>
<dbReference type="InterPro" id="IPR045187">
    <property type="entry name" value="CcO_II"/>
</dbReference>
<comment type="function">
    <text evidence="14 18">Subunits I and II form the functional core of the enzyme complex. Electrons originating in cytochrome c are transferred via heme a and Cu(A) to the binuclear center formed by heme a3 and Cu(B).</text>
</comment>